<gene>
    <name evidence="1" type="ORF">ELE36_03325</name>
</gene>
<dbReference type="KEGG" id="xbc:ELE36_03325"/>
<proteinExistence type="predicted"/>
<organism evidence="1 2">
    <name type="scientific">Pseudolysobacter antarcticus</name>
    <dbReference type="NCBI Taxonomy" id="2511995"/>
    <lineage>
        <taxon>Bacteria</taxon>
        <taxon>Pseudomonadati</taxon>
        <taxon>Pseudomonadota</taxon>
        <taxon>Gammaproteobacteria</taxon>
        <taxon>Lysobacterales</taxon>
        <taxon>Rhodanobacteraceae</taxon>
        <taxon>Pseudolysobacter</taxon>
    </lineage>
</organism>
<protein>
    <submittedName>
        <fullName evidence="1">Uncharacterized protein</fullName>
    </submittedName>
</protein>
<evidence type="ECO:0000313" key="1">
    <source>
        <dbReference type="EMBL" id="QBB69485.1"/>
    </source>
</evidence>
<keyword evidence="2" id="KW-1185">Reference proteome</keyword>
<dbReference type="RefSeq" id="WP_129831741.1">
    <property type="nucleotide sequence ID" value="NZ_CP035704.1"/>
</dbReference>
<name>A0A411HG68_9GAMM</name>
<accession>A0A411HG68</accession>
<reference evidence="1 2" key="1">
    <citation type="submission" date="2019-01" db="EMBL/GenBank/DDBJ databases">
        <title>Pseudolysobacter antarctica gen. nov., sp. nov., isolated from Fildes Peninsula, Antarctica.</title>
        <authorList>
            <person name="Wei Z."/>
            <person name="Peng F."/>
        </authorList>
    </citation>
    <scope>NUCLEOTIDE SEQUENCE [LARGE SCALE GENOMIC DNA]</scope>
    <source>
        <strain evidence="1 2">AQ6-296</strain>
    </source>
</reference>
<dbReference type="EMBL" id="CP035704">
    <property type="protein sequence ID" value="QBB69485.1"/>
    <property type="molecule type" value="Genomic_DNA"/>
</dbReference>
<dbReference type="AlphaFoldDB" id="A0A411HG68"/>
<sequence>MKLLGLIILVGAALLAQSMCVYAGGLRMGESSSMNMLASNDCACQANMPGAQIVASSDADGASADNVAAPTCVATPGVAAETRCIGTASGATAAATGKADPAASAVTRKMRNGIHWQSLLPGVMK</sequence>
<evidence type="ECO:0000313" key="2">
    <source>
        <dbReference type="Proteomes" id="UP000291562"/>
    </source>
</evidence>
<dbReference type="Proteomes" id="UP000291562">
    <property type="component" value="Chromosome"/>
</dbReference>